<reference evidence="12 13" key="1">
    <citation type="submission" date="2019-09" db="EMBL/GenBank/DDBJ databases">
        <title>NBRP : Genome information of microbial organism related human and environment.</title>
        <authorList>
            <person name="Hattori M."/>
            <person name="Oshima K."/>
            <person name="Inaba H."/>
            <person name="Suda W."/>
            <person name="Sakamoto M."/>
            <person name="Iino T."/>
            <person name="Kitahara M."/>
            <person name="Oshida Y."/>
            <person name="Iida T."/>
            <person name="Kudo T."/>
            <person name="Itoh T."/>
            <person name="Ohkuma M."/>
        </authorList>
    </citation>
    <scope>NUCLEOTIDE SEQUENCE [LARGE SCALE GENOMIC DNA]</scope>
    <source>
        <strain evidence="12 13">Q-1</strain>
    </source>
</reference>
<dbReference type="GO" id="GO:0008616">
    <property type="term" value="P:tRNA queuosine(34) biosynthetic process"/>
    <property type="evidence" value="ECO:0007669"/>
    <property type="project" value="UniProtKB-UniRule"/>
</dbReference>
<dbReference type="HAMAP" id="MF_01633">
    <property type="entry name" value="QueC"/>
    <property type="match status" value="1"/>
</dbReference>
<evidence type="ECO:0000313" key="13">
    <source>
        <dbReference type="Proteomes" id="UP000324996"/>
    </source>
</evidence>
<comment type="similarity">
    <text evidence="8 11">Belongs to the QueC family.</text>
</comment>
<evidence type="ECO:0000256" key="8">
    <source>
        <dbReference type="ARBA" id="ARBA00037993"/>
    </source>
</evidence>
<feature type="binding site" evidence="11">
    <location>
        <position position="200"/>
    </location>
    <ligand>
        <name>Zn(2+)</name>
        <dbReference type="ChEBI" id="CHEBI:29105"/>
    </ligand>
</feature>
<keyword evidence="3 11" id="KW-0479">Metal-binding</keyword>
<keyword evidence="6 11" id="KW-0862">Zinc</keyword>
<dbReference type="SUPFAM" id="SSF52402">
    <property type="entry name" value="Adenine nucleotide alpha hydrolases-like"/>
    <property type="match status" value="1"/>
</dbReference>
<evidence type="ECO:0000256" key="2">
    <source>
        <dbReference type="ARBA" id="ARBA00022598"/>
    </source>
</evidence>
<comment type="catalytic activity">
    <reaction evidence="10 11">
        <text>7-carboxy-7-carbaguanine + NH4(+) + 2 ATP = 7-cyano-7-carbaguanine + 2 AMP + 2 diphosphate + 2 H(+)</text>
        <dbReference type="Rhea" id="RHEA:27982"/>
        <dbReference type="ChEBI" id="CHEBI:15378"/>
        <dbReference type="ChEBI" id="CHEBI:28938"/>
        <dbReference type="ChEBI" id="CHEBI:30616"/>
        <dbReference type="ChEBI" id="CHEBI:33019"/>
        <dbReference type="ChEBI" id="CHEBI:45075"/>
        <dbReference type="ChEBI" id="CHEBI:61036"/>
        <dbReference type="ChEBI" id="CHEBI:456215"/>
        <dbReference type="EC" id="6.3.4.20"/>
    </reaction>
</comment>
<evidence type="ECO:0000256" key="9">
    <source>
        <dbReference type="ARBA" id="ARBA00039149"/>
    </source>
</evidence>
<dbReference type="EC" id="6.3.4.20" evidence="9 11"/>
<dbReference type="UniPathway" id="UPA00391"/>
<evidence type="ECO:0000256" key="3">
    <source>
        <dbReference type="ARBA" id="ARBA00022723"/>
    </source>
</evidence>
<dbReference type="GO" id="GO:0016879">
    <property type="term" value="F:ligase activity, forming carbon-nitrogen bonds"/>
    <property type="evidence" value="ECO:0007669"/>
    <property type="project" value="UniProtKB-UniRule"/>
</dbReference>
<keyword evidence="2 11" id="KW-0436">Ligase</keyword>
<evidence type="ECO:0000256" key="10">
    <source>
        <dbReference type="ARBA" id="ARBA00047890"/>
    </source>
</evidence>
<dbReference type="EMBL" id="BKCN01000018">
    <property type="protein sequence ID" value="GER05161.1"/>
    <property type="molecule type" value="Genomic_DNA"/>
</dbReference>
<protein>
    <recommendedName>
        <fullName evidence="9 11">7-cyano-7-deazaguanine synthase</fullName>
        <ecNumber evidence="9 11">6.3.4.20</ecNumber>
    </recommendedName>
    <alternativeName>
        <fullName evidence="11">7-cyano-7-carbaguanine synthase</fullName>
    </alternativeName>
    <alternativeName>
        <fullName evidence="11">PreQ(0) synthase</fullName>
    </alternativeName>
    <alternativeName>
        <fullName evidence="11">Queuosine biosynthesis protein QueC</fullName>
    </alternativeName>
</protein>
<comment type="function">
    <text evidence="11">Catalyzes the ATP-dependent conversion of 7-carboxy-7-deazaguanine (CDG) to 7-cyano-7-deazaguanine (preQ(0)).</text>
</comment>
<dbReference type="Proteomes" id="UP000324996">
    <property type="component" value="Unassembled WGS sequence"/>
</dbReference>
<keyword evidence="13" id="KW-1185">Reference proteome</keyword>
<accession>A0A5A7N9W8</accession>
<comment type="caution">
    <text evidence="12">The sequence shown here is derived from an EMBL/GenBank/DDBJ whole genome shotgun (WGS) entry which is preliminary data.</text>
</comment>
<dbReference type="InterPro" id="IPR018317">
    <property type="entry name" value="QueC"/>
</dbReference>
<evidence type="ECO:0000256" key="4">
    <source>
        <dbReference type="ARBA" id="ARBA00022741"/>
    </source>
</evidence>
<dbReference type="InterPro" id="IPR014729">
    <property type="entry name" value="Rossmann-like_a/b/a_fold"/>
</dbReference>
<dbReference type="GO" id="GO:0005524">
    <property type="term" value="F:ATP binding"/>
    <property type="evidence" value="ECO:0007669"/>
    <property type="project" value="UniProtKB-UniRule"/>
</dbReference>
<evidence type="ECO:0000256" key="6">
    <source>
        <dbReference type="ARBA" id="ARBA00022833"/>
    </source>
</evidence>
<feature type="binding site" evidence="11">
    <location>
        <position position="216"/>
    </location>
    <ligand>
        <name>Zn(2+)</name>
        <dbReference type="ChEBI" id="CHEBI:29105"/>
    </ligand>
</feature>
<dbReference type="PANTHER" id="PTHR42914:SF1">
    <property type="entry name" value="7-CYANO-7-DEAZAGUANINE SYNTHASE"/>
    <property type="match status" value="1"/>
</dbReference>
<proteinExistence type="inferred from homology"/>
<gene>
    <name evidence="11 12" type="primary">queC</name>
    <name evidence="12" type="ORF">JCM17846_28430</name>
</gene>
<feature type="binding site" evidence="11">
    <location>
        <position position="210"/>
    </location>
    <ligand>
        <name>Zn(2+)</name>
        <dbReference type="ChEBI" id="CHEBI:29105"/>
    </ligand>
</feature>
<evidence type="ECO:0000313" key="12">
    <source>
        <dbReference type="EMBL" id="GER05161.1"/>
    </source>
</evidence>
<comment type="pathway">
    <text evidence="1 11">Purine metabolism; 7-cyano-7-deazaguanine biosynthesis.</text>
</comment>
<keyword evidence="4 11" id="KW-0547">Nucleotide-binding</keyword>
<evidence type="ECO:0000256" key="1">
    <source>
        <dbReference type="ARBA" id="ARBA00005061"/>
    </source>
</evidence>
<dbReference type="CDD" id="cd01995">
    <property type="entry name" value="QueC-like"/>
    <property type="match status" value="1"/>
</dbReference>
<name>A0A5A7N9W8_9PROT</name>
<dbReference type="AlphaFoldDB" id="A0A5A7N9W8"/>
<keyword evidence="5 11" id="KW-0671">Queuosine biosynthesis</keyword>
<dbReference type="NCBIfam" id="TIGR00364">
    <property type="entry name" value="7-cyano-7-deazaguanine synthase QueC"/>
    <property type="match status" value="1"/>
</dbReference>
<evidence type="ECO:0000256" key="5">
    <source>
        <dbReference type="ARBA" id="ARBA00022785"/>
    </source>
</evidence>
<dbReference type="RefSeq" id="WP_042086886.1">
    <property type="nucleotide sequence ID" value="NZ_BKCN01000018.1"/>
</dbReference>
<dbReference type="PANTHER" id="PTHR42914">
    <property type="entry name" value="7-CYANO-7-DEAZAGUANINE SYNTHASE"/>
    <property type="match status" value="1"/>
</dbReference>
<dbReference type="Pfam" id="PF06508">
    <property type="entry name" value="QueC"/>
    <property type="match status" value="1"/>
</dbReference>
<feature type="binding site" evidence="11">
    <location>
        <begin position="16"/>
        <end position="26"/>
    </location>
    <ligand>
        <name>ATP</name>
        <dbReference type="ChEBI" id="CHEBI:30616"/>
    </ligand>
</feature>
<keyword evidence="7 11" id="KW-0067">ATP-binding</keyword>
<evidence type="ECO:0000256" key="11">
    <source>
        <dbReference type="HAMAP-Rule" id="MF_01633"/>
    </source>
</evidence>
<organism evidence="12 13">
    <name type="scientific">Iodidimonas nitroreducens</name>
    <dbReference type="NCBI Taxonomy" id="1236968"/>
    <lineage>
        <taxon>Bacteria</taxon>
        <taxon>Pseudomonadati</taxon>
        <taxon>Pseudomonadota</taxon>
        <taxon>Alphaproteobacteria</taxon>
        <taxon>Iodidimonadales</taxon>
        <taxon>Iodidimonadaceae</taxon>
        <taxon>Iodidimonas</taxon>
    </lineage>
</organism>
<evidence type="ECO:0000256" key="7">
    <source>
        <dbReference type="ARBA" id="ARBA00022840"/>
    </source>
</evidence>
<sequence length="237" mass="25255">MTKGSSSPGTPAILLLSGGLDSATVGAMARADGFALHALSFDYGQRHKAELQAADRVAKSLDVVEHKVAHIDLALFGGSALTADIDVPKGRTDSDRDAGIPITYVPARNTIFLSYALAFAEVREARHIFIGVNAVDFSGYPDCRPDYIKAYETMANLATVLGRSGTARIEIRTPLLHMSKAEIVAAGTRLDVDYAQTTSCYDPDEYGRACGACDACFLRREGFAAAGIADPTRYKAS</sequence>
<comment type="cofactor">
    <cofactor evidence="11">
        <name>Zn(2+)</name>
        <dbReference type="ChEBI" id="CHEBI:29105"/>
    </cofactor>
    <text evidence="11">Binds 1 zinc ion per subunit.</text>
</comment>
<dbReference type="GO" id="GO:0008270">
    <property type="term" value="F:zinc ion binding"/>
    <property type="evidence" value="ECO:0007669"/>
    <property type="project" value="UniProtKB-UniRule"/>
</dbReference>
<dbReference type="PIRSF" id="PIRSF006293">
    <property type="entry name" value="ExsB"/>
    <property type="match status" value="1"/>
</dbReference>
<feature type="binding site" evidence="11">
    <location>
        <position position="213"/>
    </location>
    <ligand>
        <name>Zn(2+)</name>
        <dbReference type="ChEBI" id="CHEBI:29105"/>
    </ligand>
</feature>
<dbReference type="Gene3D" id="3.40.50.620">
    <property type="entry name" value="HUPs"/>
    <property type="match status" value="1"/>
</dbReference>